<accession>A0ABR4L6V1</accession>
<organism evidence="9 10">
    <name type="scientific">Aspergillus pseudodeflectus</name>
    <dbReference type="NCBI Taxonomy" id="176178"/>
    <lineage>
        <taxon>Eukaryota</taxon>
        <taxon>Fungi</taxon>
        <taxon>Dikarya</taxon>
        <taxon>Ascomycota</taxon>
        <taxon>Pezizomycotina</taxon>
        <taxon>Eurotiomycetes</taxon>
        <taxon>Eurotiomycetidae</taxon>
        <taxon>Eurotiales</taxon>
        <taxon>Aspergillaceae</taxon>
        <taxon>Aspergillus</taxon>
        <taxon>Aspergillus subgen. Nidulantes</taxon>
    </lineage>
</organism>
<name>A0ABR4L6V1_9EURO</name>
<evidence type="ECO:0000256" key="4">
    <source>
        <dbReference type="ARBA" id="ARBA00023125"/>
    </source>
</evidence>
<dbReference type="PROSITE" id="PS00463">
    <property type="entry name" value="ZN2_CY6_FUNGAL_1"/>
    <property type="match status" value="1"/>
</dbReference>
<evidence type="ECO:0000313" key="9">
    <source>
        <dbReference type="EMBL" id="KAL2860111.1"/>
    </source>
</evidence>
<keyword evidence="4" id="KW-0238">DNA-binding</keyword>
<dbReference type="EMBL" id="JBFXLR010000002">
    <property type="protein sequence ID" value="KAL2860111.1"/>
    <property type="molecule type" value="Genomic_DNA"/>
</dbReference>
<reference evidence="9 10" key="1">
    <citation type="submission" date="2024-07" db="EMBL/GenBank/DDBJ databases">
        <title>Section-level genome sequencing and comparative genomics of Aspergillus sections Usti and Cavernicolus.</title>
        <authorList>
            <consortium name="Lawrence Berkeley National Laboratory"/>
            <person name="Nybo J.L."/>
            <person name="Vesth T.C."/>
            <person name="Theobald S."/>
            <person name="Frisvad J.C."/>
            <person name="Larsen T.O."/>
            <person name="Kjaerboelling I."/>
            <person name="Rothschild-Mancinelli K."/>
            <person name="Lyhne E.K."/>
            <person name="Kogle M.E."/>
            <person name="Barry K."/>
            <person name="Clum A."/>
            <person name="Na H."/>
            <person name="Ledsgaard L."/>
            <person name="Lin J."/>
            <person name="Lipzen A."/>
            <person name="Kuo A."/>
            <person name="Riley R."/>
            <person name="Mondo S."/>
            <person name="LaButti K."/>
            <person name="Haridas S."/>
            <person name="Pangalinan J."/>
            <person name="Salamov A.A."/>
            <person name="Simmons B.A."/>
            <person name="Magnuson J.K."/>
            <person name="Chen J."/>
            <person name="Drula E."/>
            <person name="Henrissat B."/>
            <person name="Wiebenga A."/>
            <person name="Lubbers R.J."/>
            <person name="Gomes A.C."/>
            <person name="Macurrencykelacurrency M.R."/>
            <person name="Stajich J."/>
            <person name="Grigoriev I.V."/>
            <person name="Mortensen U.H."/>
            <person name="De vries R.P."/>
            <person name="Baker S.E."/>
            <person name="Andersen M.R."/>
        </authorList>
    </citation>
    <scope>NUCLEOTIDE SEQUENCE [LARGE SCALE GENOMIC DNA]</scope>
    <source>
        <strain evidence="9 10">CBS 756.74</strain>
    </source>
</reference>
<feature type="region of interest" description="Disordered" evidence="7">
    <location>
        <begin position="123"/>
        <end position="171"/>
    </location>
</feature>
<dbReference type="GeneID" id="98164925"/>
<protein>
    <recommendedName>
        <fullName evidence="8">Zn(2)-C6 fungal-type domain-containing protein</fullName>
    </recommendedName>
</protein>
<comment type="caution">
    <text evidence="9">The sequence shown here is derived from an EMBL/GenBank/DDBJ whole genome shotgun (WGS) entry which is preliminary data.</text>
</comment>
<dbReference type="InterPro" id="IPR007219">
    <property type="entry name" value="XnlR_reg_dom"/>
</dbReference>
<dbReference type="CDD" id="cd00067">
    <property type="entry name" value="GAL4"/>
    <property type="match status" value="1"/>
</dbReference>
<keyword evidence="5" id="KW-0804">Transcription</keyword>
<sequence length="760" mass="84018">MPDSAGAPRKRPRPIISCLRCREKKLKCDRVAPCDNCKKAGLPSDCTYQHDPDGSKRLRLADDGDTSNSRLTLDSGKVGIIEGLQQRMKRLEDLLAVNPHNPFLASFALDDLGTGGHRRVAPFSNGPALNVPSPDLTSAAPSSNTPSSIAPSSNGTPGAPPDAPSSASPYPGVLVVKGTRTLYHGQTNRVSLLHQYSAAKTFINHECNMSSPIFRLAKEIQFLQSRSKVPNSPESIFESGTSELQQLRERLPPFDICERLVDLYAANLGKTFRIFHIPSFKRHFARFTTGDLDADQHSAFLVQLTAVLVAGLPFVETQFRLDFPTIHGYLQNDALNLVRGSLRKLGRKQRTETSTLQTEAIVILARQLRRDSLGDLWQATGELVRSAMVIGLHLDISDCAEISAFDKEIRRRLWITIAEMDFQASIASGMPVTVPDMDFGPLTPANLKDTDFDESVDQLPPGRPTSEWTEALTQVLLAGSLRTRIRTMLFVQSGTCNLTQAAQYAKDLQDHLLKIVVLNPPTRLGKTAAMLFNSVLVDLYTRRPLICLNSLINKVHPKQNVRNVSLDLCFGVLVHQDQFDPSIVDQDVPAFWEIFQIFCKNDILRAALYLCEHIKKPEVTSPTPHTKASLIRTVENALKGLIASFSHPNSSFKDILLLAVEFHLARSGGMKGEKKELVHRGVLEALSACRERLISSSAQQQVNLAQMLQTQQPCHMANPAYTPISFSQFPDLGDPSLFGAEFDNFMPFDDDAIGAFFADF</sequence>
<evidence type="ECO:0000256" key="6">
    <source>
        <dbReference type="ARBA" id="ARBA00023242"/>
    </source>
</evidence>
<dbReference type="Pfam" id="PF00172">
    <property type="entry name" value="Zn_clus"/>
    <property type="match status" value="1"/>
</dbReference>
<evidence type="ECO:0000256" key="3">
    <source>
        <dbReference type="ARBA" id="ARBA00023015"/>
    </source>
</evidence>
<evidence type="ECO:0000313" key="10">
    <source>
        <dbReference type="Proteomes" id="UP001610444"/>
    </source>
</evidence>
<evidence type="ECO:0000259" key="8">
    <source>
        <dbReference type="PROSITE" id="PS50048"/>
    </source>
</evidence>
<evidence type="ECO:0000256" key="2">
    <source>
        <dbReference type="ARBA" id="ARBA00022833"/>
    </source>
</evidence>
<keyword evidence="3" id="KW-0805">Transcription regulation</keyword>
<dbReference type="PANTHER" id="PTHR31944">
    <property type="entry name" value="HEME-RESPONSIVE ZINC FINGER TRANSCRIPTION FACTOR HAP1"/>
    <property type="match status" value="1"/>
</dbReference>
<evidence type="ECO:0000256" key="5">
    <source>
        <dbReference type="ARBA" id="ARBA00023163"/>
    </source>
</evidence>
<dbReference type="InterPro" id="IPR051430">
    <property type="entry name" value="Fungal_TF_Env_Response"/>
</dbReference>
<dbReference type="InterPro" id="IPR036864">
    <property type="entry name" value="Zn2-C6_fun-type_DNA-bd_sf"/>
</dbReference>
<feature type="compositionally biased region" description="Low complexity" evidence="7">
    <location>
        <begin position="137"/>
        <end position="157"/>
    </location>
</feature>
<keyword evidence="2" id="KW-0862">Zinc</keyword>
<keyword evidence="10" id="KW-1185">Reference proteome</keyword>
<dbReference type="CDD" id="cd12148">
    <property type="entry name" value="fungal_TF_MHR"/>
    <property type="match status" value="1"/>
</dbReference>
<feature type="domain" description="Zn(2)-C6 fungal-type" evidence="8">
    <location>
        <begin position="17"/>
        <end position="48"/>
    </location>
</feature>
<evidence type="ECO:0000256" key="1">
    <source>
        <dbReference type="ARBA" id="ARBA00022723"/>
    </source>
</evidence>
<dbReference type="Proteomes" id="UP001610444">
    <property type="component" value="Unassembled WGS sequence"/>
</dbReference>
<dbReference type="RefSeq" id="XP_070904802.1">
    <property type="nucleotide sequence ID" value="XM_071049761.1"/>
</dbReference>
<dbReference type="SMART" id="SM00066">
    <property type="entry name" value="GAL4"/>
    <property type="match status" value="1"/>
</dbReference>
<dbReference type="SMART" id="SM00906">
    <property type="entry name" value="Fungal_trans"/>
    <property type="match status" value="1"/>
</dbReference>
<dbReference type="PROSITE" id="PS50048">
    <property type="entry name" value="ZN2_CY6_FUNGAL_2"/>
    <property type="match status" value="1"/>
</dbReference>
<dbReference type="SUPFAM" id="SSF57701">
    <property type="entry name" value="Zn2/Cys6 DNA-binding domain"/>
    <property type="match status" value="1"/>
</dbReference>
<evidence type="ECO:0000256" key="7">
    <source>
        <dbReference type="SAM" id="MobiDB-lite"/>
    </source>
</evidence>
<dbReference type="Pfam" id="PF04082">
    <property type="entry name" value="Fungal_trans"/>
    <property type="match status" value="1"/>
</dbReference>
<dbReference type="InterPro" id="IPR001138">
    <property type="entry name" value="Zn2Cys6_DnaBD"/>
</dbReference>
<proteinExistence type="predicted"/>
<gene>
    <name evidence="9" type="ORF">BJX68DRAFT_78406</name>
</gene>
<keyword evidence="1" id="KW-0479">Metal-binding</keyword>
<keyword evidence="6" id="KW-0539">Nucleus</keyword>
<dbReference type="Gene3D" id="4.10.240.10">
    <property type="entry name" value="Zn(2)-C6 fungal-type DNA-binding domain"/>
    <property type="match status" value="1"/>
</dbReference>
<dbReference type="PANTHER" id="PTHR31944:SF131">
    <property type="entry name" value="HEME-RESPONSIVE ZINC FINGER TRANSCRIPTION FACTOR HAP1"/>
    <property type="match status" value="1"/>
</dbReference>